<keyword evidence="2" id="KW-1185">Reference proteome</keyword>
<protein>
    <recommendedName>
        <fullName evidence="3">Glutamine amidotransferase domain-containing protein</fullName>
    </recommendedName>
</protein>
<dbReference type="Gene3D" id="3.40.50.880">
    <property type="match status" value="1"/>
</dbReference>
<comment type="caution">
    <text evidence="1">The sequence shown here is derived from an EMBL/GenBank/DDBJ whole genome shotgun (WGS) entry which is preliminary data.</text>
</comment>
<dbReference type="InterPro" id="IPR044992">
    <property type="entry name" value="ChyE-like"/>
</dbReference>
<dbReference type="PANTHER" id="PTHR42695">
    <property type="entry name" value="GLUTAMINE AMIDOTRANSFERASE YLR126C-RELATED"/>
    <property type="match status" value="1"/>
</dbReference>
<organism evidence="1 2">
    <name type="scientific">Neonectria ditissima</name>
    <dbReference type="NCBI Taxonomy" id="78410"/>
    <lineage>
        <taxon>Eukaryota</taxon>
        <taxon>Fungi</taxon>
        <taxon>Dikarya</taxon>
        <taxon>Ascomycota</taxon>
        <taxon>Pezizomycotina</taxon>
        <taxon>Sordariomycetes</taxon>
        <taxon>Hypocreomycetidae</taxon>
        <taxon>Hypocreales</taxon>
        <taxon>Nectriaceae</taxon>
        <taxon>Neonectria</taxon>
    </lineage>
</organism>
<dbReference type="AlphaFoldDB" id="A0A0P7BI59"/>
<proteinExistence type="predicted"/>
<dbReference type="SUPFAM" id="SSF52317">
    <property type="entry name" value="Class I glutamine amidotransferase-like"/>
    <property type="match status" value="1"/>
</dbReference>
<evidence type="ECO:0008006" key="3">
    <source>
        <dbReference type="Google" id="ProtNLM"/>
    </source>
</evidence>
<gene>
    <name evidence="1" type="ORF">AK830_g6663</name>
</gene>
<evidence type="ECO:0000313" key="2">
    <source>
        <dbReference type="Proteomes" id="UP000050424"/>
    </source>
</evidence>
<dbReference type="CDD" id="cd01741">
    <property type="entry name" value="GATase1_1"/>
    <property type="match status" value="1"/>
</dbReference>
<name>A0A0P7BI59_9HYPO</name>
<evidence type="ECO:0000313" key="1">
    <source>
        <dbReference type="EMBL" id="KPM39891.1"/>
    </source>
</evidence>
<dbReference type="Proteomes" id="UP000050424">
    <property type="component" value="Unassembled WGS sequence"/>
</dbReference>
<dbReference type="GO" id="GO:0005634">
    <property type="term" value="C:nucleus"/>
    <property type="evidence" value="ECO:0007669"/>
    <property type="project" value="TreeGrafter"/>
</dbReference>
<dbReference type="EMBL" id="LKCW01000095">
    <property type="protein sequence ID" value="KPM39891.1"/>
    <property type="molecule type" value="Genomic_DNA"/>
</dbReference>
<dbReference type="OrthoDB" id="92161at2759"/>
<accession>A0A0P7BI59</accession>
<dbReference type="PANTHER" id="PTHR42695:SF4">
    <property type="entry name" value="GLUTAMINE AMIDOTRANSFERASE DOMAIN-CONTAINING PROTEIN"/>
    <property type="match status" value="1"/>
</dbReference>
<dbReference type="GO" id="GO:0005829">
    <property type="term" value="C:cytosol"/>
    <property type="evidence" value="ECO:0007669"/>
    <property type="project" value="TreeGrafter"/>
</dbReference>
<sequence>MAQHFKPTIDATVLKIFVLETDRPHPDTQDEKGSFGQILHHHFCKAGADHHPPLGVETEQVFVVTEEGGRMPKFEEFDSYDGLLITGSMYDAHGDNPWILDLLQLLKELWTKRPDFRFTGVCFGHQLLARLLGGTVGPSPTNDWELGHSAIDLTPIGQRLFRTRSASIDLHQMHQDQVLTAPTAGGLLGPGAEVHVWGRSAHTAVQGLYVADRLFTTQAHLAFDEDMVRRQIQMRVDSGGIDDLEHADRAAETAHLEHDGVEVAAAILRLLRVDEDGAKVISHIPGSTPVKRDVITRWQQVPADQRRTDIPQDSPLFEFLSLVDSYEPWDAPLTAEYGQPNPWWFDNDQFDVDFNDEDREFIILYPDNTDSPSMDSGLFFDLELELVAWGRLRHQGLPPDTEWVPLELALTKALYMWECGKFYWGESPSEGKTILIKSWIPLDLEEAIGQWERLLEEITKRLVLPAGASAAPLQDPLPTDLVEQFDQSSFAKAWLCAAKRPFFVYVAPGITTFTSESFVDIYTAESPGNRRHEIVEKTQCEFASLLLPATSGPIPESEGWMEVGSESGYRAPFTVAERGGLYTRAISGVGNGHGTSLVTAEGIQDPVQWMYGRQWGPTGELRLCEMFAYWADLVGSGVWEVGAEGVATPHSWFTDPGSIEYRRLAWAEENR</sequence>
<dbReference type="InterPro" id="IPR029062">
    <property type="entry name" value="Class_I_gatase-like"/>
</dbReference>
<reference evidence="1 2" key="1">
    <citation type="submission" date="2015-09" db="EMBL/GenBank/DDBJ databases">
        <title>Draft genome of a European isolate of the apple canker pathogen Neonectria ditissima.</title>
        <authorList>
            <person name="Gomez-Cortecero A."/>
            <person name="Harrison R.J."/>
            <person name="Armitage A.D."/>
        </authorList>
    </citation>
    <scope>NUCLEOTIDE SEQUENCE [LARGE SCALE GENOMIC DNA]</scope>
    <source>
        <strain evidence="1 2">R09/05</strain>
    </source>
</reference>
<dbReference type="STRING" id="78410.A0A0P7BI59"/>